<accession>A0A918TFL0</accession>
<organism evidence="3 4">
    <name type="scientific">Neogemmobacter tilapiae</name>
    <dbReference type="NCBI Taxonomy" id="875041"/>
    <lineage>
        <taxon>Bacteria</taxon>
        <taxon>Pseudomonadati</taxon>
        <taxon>Pseudomonadota</taxon>
        <taxon>Alphaproteobacteria</taxon>
        <taxon>Rhodobacterales</taxon>
        <taxon>Paracoccaceae</taxon>
        <taxon>Neogemmobacter</taxon>
    </lineage>
</organism>
<dbReference type="AlphaFoldDB" id="A0A918TFL0"/>
<feature type="transmembrane region" description="Helical" evidence="1">
    <location>
        <begin position="85"/>
        <end position="106"/>
    </location>
</feature>
<keyword evidence="1" id="KW-1133">Transmembrane helix</keyword>
<dbReference type="GO" id="GO:0006417">
    <property type="term" value="P:regulation of translation"/>
    <property type="evidence" value="ECO:0007669"/>
    <property type="project" value="TreeGrafter"/>
</dbReference>
<gene>
    <name evidence="3" type="ORF">GCM10007315_03700</name>
</gene>
<dbReference type="GO" id="GO:0005886">
    <property type="term" value="C:plasma membrane"/>
    <property type="evidence" value="ECO:0007669"/>
    <property type="project" value="InterPro"/>
</dbReference>
<reference evidence="3" key="1">
    <citation type="journal article" date="2014" name="Int. J. Syst. Evol. Microbiol.">
        <title>Complete genome sequence of Corynebacterium casei LMG S-19264T (=DSM 44701T), isolated from a smear-ripened cheese.</title>
        <authorList>
            <consortium name="US DOE Joint Genome Institute (JGI-PGF)"/>
            <person name="Walter F."/>
            <person name="Albersmeier A."/>
            <person name="Kalinowski J."/>
            <person name="Ruckert C."/>
        </authorList>
    </citation>
    <scope>NUCLEOTIDE SEQUENCE</scope>
    <source>
        <strain evidence="3">KCTC 23310</strain>
    </source>
</reference>
<dbReference type="InterPro" id="IPR051474">
    <property type="entry name" value="Anti-sigma-K/W_factor"/>
</dbReference>
<dbReference type="GO" id="GO:0016989">
    <property type="term" value="F:sigma factor antagonist activity"/>
    <property type="evidence" value="ECO:0007669"/>
    <property type="project" value="TreeGrafter"/>
</dbReference>
<keyword evidence="1" id="KW-0472">Membrane</keyword>
<dbReference type="Proteomes" id="UP000638981">
    <property type="component" value="Unassembled WGS sequence"/>
</dbReference>
<dbReference type="InterPro" id="IPR018764">
    <property type="entry name" value="RskA_C"/>
</dbReference>
<dbReference type="EMBL" id="BMYJ01000001">
    <property type="protein sequence ID" value="GHC45513.1"/>
    <property type="molecule type" value="Genomic_DNA"/>
</dbReference>
<dbReference type="Pfam" id="PF10099">
    <property type="entry name" value="RskA_C"/>
    <property type="match status" value="1"/>
</dbReference>
<proteinExistence type="predicted"/>
<sequence>MSGTGAEMDDDHILAGEYVLGVLDLSERLSVQGRIKGDQAFARLVEIWEIHFAGLNGAYVEVKAPNLLPKIEARLFPQERKSRRWFGWMAGGLVAAGLLGAVLLTLPSPQPATPVATLAAEAQALQFAAAYDGQNLTLTRTAGEAPAAGQDYELWLIVGSDAPVSLGLASAVETTRALPGLPAGAVLAVSLEPTGGSTTGAPTGPVLVTGAVSL</sequence>
<evidence type="ECO:0000256" key="1">
    <source>
        <dbReference type="SAM" id="Phobius"/>
    </source>
</evidence>
<name>A0A918TFL0_9RHOB</name>
<evidence type="ECO:0000313" key="3">
    <source>
        <dbReference type="EMBL" id="GHC45513.1"/>
    </source>
</evidence>
<dbReference type="PANTHER" id="PTHR37461:SF1">
    <property type="entry name" value="ANTI-SIGMA-K FACTOR RSKA"/>
    <property type="match status" value="1"/>
</dbReference>
<evidence type="ECO:0000259" key="2">
    <source>
        <dbReference type="Pfam" id="PF10099"/>
    </source>
</evidence>
<comment type="caution">
    <text evidence="3">The sequence shown here is derived from an EMBL/GenBank/DDBJ whole genome shotgun (WGS) entry which is preliminary data.</text>
</comment>
<dbReference type="PANTHER" id="PTHR37461">
    <property type="entry name" value="ANTI-SIGMA-K FACTOR RSKA"/>
    <property type="match status" value="1"/>
</dbReference>
<reference evidence="3" key="2">
    <citation type="submission" date="2020-09" db="EMBL/GenBank/DDBJ databases">
        <authorList>
            <person name="Sun Q."/>
            <person name="Kim S."/>
        </authorList>
    </citation>
    <scope>NUCLEOTIDE SEQUENCE</scope>
    <source>
        <strain evidence="3">KCTC 23310</strain>
    </source>
</reference>
<keyword evidence="4" id="KW-1185">Reference proteome</keyword>
<keyword evidence="1" id="KW-0812">Transmembrane</keyword>
<evidence type="ECO:0000313" key="4">
    <source>
        <dbReference type="Proteomes" id="UP000638981"/>
    </source>
</evidence>
<feature type="domain" description="Anti-sigma K factor RskA C-terminal" evidence="2">
    <location>
        <begin position="94"/>
        <end position="206"/>
    </location>
</feature>
<protein>
    <submittedName>
        <fullName evidence="3">Anti-sigma K factor RskA</fullName>
    </submittedName>
</protein>